<feature type="transmembrane region" description="Helical" evidence="11">
    <location>
        <begin position="2671"/>
        <end position="2692"/>
    </location>
</feature>
<feature type="transmembrane region" description="Helical" evidence="11">
    <location>
        <begin position="633"/>
        <end position="651"/>
    </location>
</feature>
<dbReference type="RefSeq" id="XP_067814366.1">
    <property type="nucleotide sequence ID" value="XM_067958719.1"/>
</dbReference>
<dbReference type="GO" id="GO:0000148">
    <property type="term" value="C:1,3-beta-D-glucan synthase complex"/>
    <property type="evidence" value="ECO:0007669"/>
    <property type="project" value="InterPro"/>
</dbReference>
<dbReference type="PANTHER" id="PTHR12741">
    <property type="entry name" value="LYST-INTERACTING PROTEIN LIP5 DOPAMINE RESPONSIVE PROTEIN DRG-1"/>
    <property type="match status" value="1"/>
</dbReference>
<evidence type="ECO:0000256" key="2">
    <source>
        <dbReference type="ARBA" id="ARBA00009040"/>
    </source>
</evidence>
<feature type="transmembrane region" description="Helical" evidence="11">
    <location>
        <begin position="4000"/>
        <end position="4018"/>
    </location>
</feature>
<feature type="transmembrane region" description="Helical" evidence="11">
    <location>
        <begin position="590"/>
        <end position="612"/>
    </location>
</feature>
<dbReference type="EC" id="2.4.1.34" evidence="3"/>
<evidence type="ECO:0000313" key="13">
    <source>
        <dbReference type="EMBL" id="TDH64867.1"/>
    </source>
</evidence>
<feature type="region of interest" description="Disordered" evidence="10">
    <location>
        <begin position="95"/>
        <end position="116"/>
    </location>
</feature>
<accession>A0A976FDD6</accession>
<dbReference type="Pfam" id="PF14288">
    <property type="entry name" value="FKS1_dom1"/>
    <property type="match status" value="2"/>
</dbReference>
<protein>
    <recommendedName>
        <fullName evidence="3">1,3-beta-glucan synthase</fullName>
        <ecNumber evidence="3">2.4.1.34</ecNumber>
    </recommendedName>
</protein>
<feature type="transmembrane region" description="Helical" evidence="11">
    <location>
        <begin position="1622"/>
        <end position="1640"/>
    </location>
</feature>
<dbReference type="GO" id="GO:0005886">
    <property type="term" value="C:plasma membrane"/>
    <property type="evidence" value="ECO:0007669"/>
    <property type="project" value="TreeGrafter"/>
</dbReference>
<evidence type="ECO:0000256" key="4">
    <source>
        <dbReference type="ARBA" id="ARBA00022676"/>
    </source>
</evidence>
<feature type="transmembrane region" description="Helical" evidence="11">
    <location>
        <begin position="3623"/>
        <end position="3649"/>
    </location>
</feature>
<keyword evidence="14" id="KW-1185">Reference proteome</keyword>
<evidence type="ECO:0000259" key="12">
    <source>
        <dbReference type="SMART" id="SM01205"/>
    </source>
</evidence>
<evidence type="ECO:0000256" key="8">
    <source>
        <dbReference type="ARBA" id="ARBA00023136"/>
    </source>
</evidence>
<feature type="transmembrane region" description="Helical" evidence="11">
    <location>
        <begin position="2412"/>
        <end position="2432"/>
    </location>
</feature>
<keyword evidence="7 11" id="KW-1133">Transmembrane helix</keyword>
<evidence type="ECO:0000256" key="5">
    <source>
        <dbReference type="ARBA" id="ARBA00022679"/>
    </source>
</evidence>
<feature type="transmembrane region" description="Helical" evidence="11">
    <location>
        <begin position="1856"/>
        <end position="1878"/>
    </location>
</feature>
<evidence type="ECO:0000256" key="7">
    <source>
        <dbReference type="ARBA" id="ARBA00022989"/>
    </source>
</evidence>
<feature type="transmembrane region" description="Helical" evidence="11">
    <location>
        <begin position="3580"/>
        <end position="3602"/>
    </location>
</feature>
<evidence type="ECO:0000256" key="3">
    <source>
        <dbReference type="ARBA" id="ARBA00012589"/>
    </source>
</evidence>
<feature type="transmembrane region" description="Helical" evidence="11">
    <location>
        <begin position="3961"/>
        <end position="3980"/>
    </location>
</feature>
<evidence type="ECO:0000256" key="6">
    <source>
        <dbReference type="ARBA" id="ARBA00022692"/>
    </source>
</evidence>
<feature type="transmembrane region" description="Helical" evidence="11">
    <location>
        <begin position="3864"/>
        <end position="3882"/>
    </location>
</feature>
<feature type="transmembrane region" description="Helical" evidence="11">
    <location>
        <begin position="1827"/>
        <end position="1844"/>
    </location>
</feature>
<comment type="catalytic activity">
    <reaction evidence="9">
        <text>[(1-&gt;3)-beta-D-glucosyl](n) + UDP-alpha-D-glucose = [(1-&gt;3)-beta-D-glucosyl](n+1) + UDP + H(+)</text>
        <dbReference type="Rhea" id="RHEA:21476"/>
        <dbReference type="Rhea" id="RHEA-COMP:11146"/>
        <dbReference type="Rhea" id="RHEA-COMP:14303"/>
        <dbReference type="ChEBI" id="CHEBI:15378"/>
        <dbReference type="ChEBI" id="CHEBI:37671"/>
        <dbReference type="ChEBI" id="CHEBI:58223"/>
        <dbReference type="ChEBI" id="CHEBI:58885"/>
        <dbReference type="EC" id="2.4.1.34"/>
    </reaction>
</comment>
<proteinExistence type="inferred from homology"/>
<feature type="transmembrane region" description="Helical" evidence="11">
    <location>
        <begin position="2712"/>
        <end position="2735"/>
    </location>
</feature>
<sequence length="4065" mass="464029">MARSGSDVDSDDAMHSSKHLQQQKKLCDEAMELVNAGVAMQNASPPDAAGADAKLSRAVTLMEQALTIEYPTQEERDASQRLTNKMNRYVKMIRSQREKGSAGGATGRAHNTKNNILPMDKLPPTYKVIVELLTNSSILGDVFESLKTTFGFQDANVANQKEHVMLMLTNFKLQEDEPNPTNVAIQRLDYQQELDMATKGIKRFHTRIFANYTKWCKYVSTKPAFTSDPVVDIVLFFLIWGEAGNFRQMPECLCFLLHTSLPQASSRGGGKHPGDFLSEIIRPMFEEFRKDNDKKTARGARAPHAEIRNYDDFNEFFWSKKCLKYTPLNLHEAFGQVDKKGRPNVIKKSFVEKRTWFRALMSFRRIFCFNCALFLAVCGFALNMVMYCPDTPILYGADLSTGDSRGFTVFGKNFTASDVTSIGSGDGGEDKTNSDTGPSCNQQVLATCLGMSYTSGVFDDIPIDFKALLQILPFTDCVEKTTGRCGCYLDLLDNCFEEKGVTTKVTEDELAFSAASEFDQSLCVVNWRASVESIIKKPGPGKLNCEICQLDLKALITNGKIGELFSGLLEFGDGTPLLPGEIDNPKRTDMGGLAMAAGGACLVLVFACEFVNKMVSRVGSGYVGRSLPVPFRAYCRYTCFWLLLFMCKLTFDYQYMIKALVETTLFIWYAKEDEYLPYSNFILQMTFHNIAYILFLWIPAFFVFMYDAQIFYSVLSVIFGSFAGFNLRIGELRSFRVLRLSFKSIPRMFNKKIVPNIQDTAADGKKTKKKKKQGDKEIAEMPVRHFERVSMADGIKPLTVKAQMYSNLLDQSGDHLYNEVKTPMDKDDVSSTGRQSQLGSVTGVSGADFERTIAFAMAWNRCLGSLREADVISDRELNVLSYLIDSKDAEDRKLYPPAFLTAGKLDESLDIIVDCSAVYEKLSSDKKKKDKTLQKIENTMRDRLTKDDLRVESILGSYKFTSQAVRFLLGDEHRDLNECFEFMEEMAAQKSILKGLNLKSLHECRAACAELMKALLEVPKTTSDNSIKFQRSLYRVIDCVESVLNCMKKILTKQEHLVQILTNTPLKQSSFFFPGDAQQYANVQLQRLVNSEAALDIVSRAYQLLTVDNFDAEPRSEEGRRRLRFFANSLFMDMPDAKPIRKIRSLTVSTPYYNEIVMYSIKDLTVQNDDSIKLLYYLKTIYPFEWENLLERLVAKDMEEALKKYPEDVQAWASYRGQTLARTVRGMMYNEDAIRFLHWLEICENEVMHQFGCPCNKCKRLDEMVALKFNYVCTCQIYGKQKDEQRQQAADLEYLLRKHPTLRIAYVDGPKKMKEGPPKFFSVLIRADGENIAEVYRVELPGNPIVGEGKPENQNHAIIFSRGELLQCIDMNQDGYLEEALKMPNLLSTKDSETAKYPLTIIGFREHVFTGGVSNLASFMSIQELSFVSLGQRMLAINHVRQHYGHPDIFDKLFAMGCGGTAKASKGVNLSEDIFAGFNSTLRGGRISHEEFIQVGKGRDVGMQQLVLFEAKLSSGAGECVISRDAMRMASRLDFFRLHSWFYGNLGWYFTQTMTVVGVYFFIYGKVYMALSGMDSFFLEKGGLGIGGTLNTSWAIQFGFLLVVPVVAVVGVEQGFRHGVTYLLWNIMTLGPLFFTFQMGTRMHYFDRTLIHGGAKYRATGRGFTIKHEKFAELYRFYAFSHFYRAVELIFLLMLFRIYGTFSWCNCSWTQDAKFYNYFKPSDNDWNTRCYANYYQTCVEPTNQNYGVMSYSLWIIAATWLWAPFFFNPSGFDWDKLIEDYNDWQNWLKTTNDSAASWSGWWSNEVEYLEHSTRGSRVMSMIRKMRFFFVAYGMYLQLAYKTYYEDRDLKIEKGSMISYALTGAMFLIMILLLCCGYIASRVKKKLTFKQKKLRKMKFVLSCCGLLVAGASLLIVSMTNLMEISVIILIAVYWFLQLCIYRNQTHHVVVRAMARSYDRWVGWIIFGPVLFIAMFLPFLSSFQQRVMFNNAFTSGLEVSKLFANEAASSTSKVVKVKRVAKKKKRTMLRSGNTNGNGSEREGSSGSLMTEALELQRQMCDEAMSLVNAGVAMQNASPPNAIEAERKLTRAVDIMEQALSVRYRSVEEKDAADRLNNKMIRYVKMIKSQRAKNLVGSGLKGRNLIKHNILELERPPEVYTPVLELLNHSAQLGDICDTLKHVFGFQESSVLNQKEHLVLLLTNFKEQTGQDEDGPKKKKKKVPNTTETIDDYLRQRDPQLELDLATKGIARLHGRVFTNYKKWCKYLSQKPKFTTDPLVDVALFFLIWGEAANLRQMPECLCFLLHTMLPKVTSGAQEEPGLFLTNTISPMYSELRRDSDKKTSKGARAPHREIRNYDDFNEFFWTKKCLKYDYTNIGEAFANYDKKGRPKIVKKTFNETRSWTRAIISFRRIFFMNCALFLATLGFSINMVLLCPDSAIMYGEDIQPASGSRVLEILGKKYAAPPGALVENQDDTLSDTIETGTGAGNQCLYAKLATCLGVPFFTSASTTFGTLPQDFRELLRLVPFTKCVEKTVGRCKCYHDLIDGCFSGTGNADEISGEGSVASVVYDQRECAPAWLAQVKSVLNQEGDGLLNCDMCQIDITSLAQKPTRLMDLMQGLINTGRSDQGAMALLGGLAMIGLVCVCELQNRFFSGIGMGFVGRSMPVPMKTYCRYTCFWLVLYVVKLIFDYQFVIKTLVETTLLVYSAESSDYLQYSHFMLQITFHNLLYVLFLWIPAWMVFLYDAQIFYSVLSVIYGSFAGFNLRIGELRSFRILRLTFKSIPGVFNRKLVPNIAEEQAKKKKKTKKNKMDKDEMVMPVRRFERISMSQGSKPLTVKTQKYSSLLDHRDDEDVYSEMKTPNGTDEVMSMQSSRSSNIGSITGVSGAEFERTIPFAMAWNRCLTSLREADVISDRELNVLSYLIDSKDTVGRKLYPPAFLTAGKLDESIDIVLECSALYEKLKSDKKKKEKVLQKIETTMRERLTKDDLRVESILGSYKFSSQVLRILLGDEHKELDDCYNFIEEMASHQQILKGLKLDTLYHCRAAAAELMKSILEVPKKSTETSIKFQRSLYKVIDSVESVINCLKTVLTKQENLVQMLNDTPLKPNSFFFPGDSQHYASVQLQKIVNDEAALDIVSRAYQLLTVDNFDAEPRSEEGRRRLRFFANSLFMDMPEAKPIRKIRSLTVSTPYYNEIVMYSIKDLTAQNDDCVKLLYYLQTIYPFEWENLLERIVAKDMTEALKKNPEEVQLWASYRGQTLARTVRGMMYNAEAIRFLHWLEIGENEPMHQLSCSCNKCCKLNEMVDLKFNYVCTCQIYGKQKDEQKQQAQDIDFLLRKHLNLRVAYVDGPKKVKDAPPKFFSVLVRAQDEKIVEIYRVELPGDPIIGEGKPENQNHAIIFSRGELLQCIDMNQDGYLEEALKMPNLLSTMDRGTEKRPLTIIGFREHVFTGGVSNLASFMSIQELSFVSLGQRMLALFHVRQHYGHPDIFDKLFAMSCGGTAKASKGINLSEDIFAGFNSTLRGGRVSHEEFIQVGKGRDVGMQQLTLFEAKLSSGAGEAVISRDAMRMASRLDFFRLHSWFYGNLGWYFTQSLTVVGVYFFIYGKVYMALSGMDSYFLEKGGLGIAGTLNTSWAFQFGFLLVVPVIAVVGVEQGFRHGFTYLIWNVMTLGPIFFTFQMGTRMHYFDRTLIHGGAKYRATGRGFTIKHEKFAELFRFYAFSHFYRGVELFFLLLMFYAYGTFSWCNCSWRLDEDFYNNVEPTDLEWRSRCYDDHYQTCVLPTNQNYGIMSYSLWIIAATWMWAPFFFNPSGLDWDKVIEDYNDWQNWLRTTNDSADSWFGWWSNEQEYLEHTTRGARIITGIRKLRFILVAIGMYLNMMYNAYFERPNRVITTDDNMLTYALSGLVLVLFALLICCGYIASRVTKKMSMKQRKLRKMKFLLSCCCFVISLLSLAVLSVGNLFAIFTLLSLAVYWFMQMCILRLQYHHIVVRALARAYDRAVGWIVFGPIMIVSMFLPFISSFQQRVMFNNAFTSGLEVSKLFAHDVAPTQVVKVKRVSKKKKNREE</sequence>
<dbReference type="GO" id="GO:0003843">
    <property type="term" value="F:1,3-beta-D-glucan synthase activity"/>
    <property type="evidence" value="ECO:0007669"/>
    <property type="project" value="UniProtKB-EC"/>
</dbReference>
<feature type="transmembrane region" description="Helical" evidence="11">
    <location>
        <begin position="710"/>
        <end position="729"/>
    </location>
</feature>
<dbReference type="KEGG" id="blac:94344390"/>
<comment type="subcellular location">
    <subcellularLocation>
        <location evidence="1">Membrane</location>
        <topology evidence="1">Multi-pass membrane protein</topology>
    </subcellularLocation>
</comment>
<keyword evidence="8 11" id="KW-0472">Membrane</keyword>
<reference evidence="13 14" key="1">
    <citation type="journal article" date="2021" name="Genome Biol.">
        <title>AFLAP: assembly-free linkage analysis pipeline using k-mers from genome sequencing data.</title>
        <authorList>
            <person name="Fletcher K."/>
            <person name="Zhang L."/>
            <person name="Gil J."/>
            <person name="Han R."/>
            <person name="Cavanaugh K."/>
            <person name="Michelmore R."/>
        </authorList>
    </citation>
    <scope>NUCLEOTIDE SEQUENCE [LARGE SCALE GENOMIC DNA]</scope>
    <source>
        <strain evidence="13 14">SF5</strain>
    </source>
</reference>
<evidence type="ECO:0000256" key="10">
    <source>
        <dbReference type="SAM" id="MobiDB-lite"/>
    </source>
</evidence>
<feature type="transmembrane region" description="Helical" evidence="11">
    <location>
        <begin position="1923"/>
        <end position="1940"/>
    </location>
</feature>
<dbReference type="Pfam" id="PF02364">
    <property type="entry name" value="Glucan_synthase"/>
    <property type="match status" value="3"/>
</dbReference>
<dbReference type="OrthoDB" id="1880850at2759"/>
<evidence type="ECO:0000313" key="14">
    <source>
        <dbReference type="Proteomes" id="UP000294530"/>
    </source>
</evidence>
<dbReference type="Proteomes" id="UP000294530">
    <property type="component" value="Unassembled WGS sequence"/>
</dbReference>
<keyword evidence="6 11" id="KW-0812">Transmembrane</keyword>
<feature type="transmembrane region" description="Helical" evidence="11">
    <location>
        <begin position="3787"/>
        <end position="3806"/>
    </location>
</feature>
<feature type="transmembrane region" description="Helical" evidence="11">
    <location>
        <begin position="1584"/>
        <end position="1610"/>
    </location>
</feature>
<feature type="transmembrane region" description="Helical" evidence="11">
    <location>
        <begin position="1541"/>
        <end position="1563"/>
    </location>
</feature>
<evidence type="ECO:0000256" key="1">
    <source>
        <dbReference type="ARBA" id="ARBA00004141"/>
    </source>
</evidence>
<organism evidence="13 14">
    <name type="scientific">Bremia lactucae</name>
    <name type="common">Lettuce downy mildew</name>
    <dbReference type="NCBI Taxonomy" id="4779"/>
    <lineage>
        <taxon>Eukaryota</taxon>
        <taxon>Sar</taxon>
        <taxon>Stramenopiles</taxon>
        <taxon>Oomycota</taxon>
        <taxon>Peronosporomycetes</taxon>
        <taxon>Peronosporales</taxon>
        <taxon>Peronosporaceae</taxon>
        <taxon>Bremia</taxon>
    </lineage>
</organism>
<comment type="caution">
    <text evidence="13">The sequence shown here is derived from an EMBL/GenBank/DDBJ whole genome shotgun (WGS) entry which is preliminary data.</text>
</comment>
<dbReference type="GO" id="GO:0006075">
    <property type="term" value="P:(1-&gt;3)-beta-D-glucan biosynthetic process"/>
    <property type="evidence" value="ECO:0007669"/>
    <property type="project" value="InterPro"/>
</dbReference>
<comment type="similarity">
    <text evidence="2">Belongs to the glycosyltransferase 48 family.</text>
</comment>
<feature type="transmembrane region" description="Helical" evidence="11">
    <location>
        <begin position="366"/>
        <end position="387"/>
    </location>
</feature>
<dbReference type="PANTHER" id="PTHR12741:SF48">
    <property type="entry name" value="1,3-BETA-GLUCAN SYNTHASE COMPONENT FKS1-RELATED"/>
    <property type="match status" value="1"/>
</dbReference>
<feature type="transmembrane region" description="Helical" evidence="11">
    <location>
        <begin position="2747"/>
        <end position="2766"/>
    </location>
</feature>
<feature type="domain" description="1,3-beta-glucan synthase component FKS1-like" evidence="12">
    <location>
        <begin position="2273"/>
        <end position="2376"/>
    </location>
</feature>
<feature type="transmembrane region" description="Helical" evidence="11">
    <location>
        <begin position="681"/>
        <end position="703"/>
    </location>
</feature>
<feature type="transmembrane region" description="Helical" evidence="11">
    <location>
        <begin position="1748"/>
        <end position="1767"/>
    </location>
</feature>
<feature type="transmembrane region" description="Helical" evidence="11">
    <location>
        <begin position="3661"/>
        <end position="3679"/>
    </location>
</feature>
<dbReference type="SMART" id="SM01205">
    <property type="entry name" value="FKS1_dom1"/>
    <property type="match status" value="2"/>
</dbReference>
<dbReference type="InterPro" id="IPR026899">
    <property type="entry name" value="FKS1-like_dom1"/>
</dbReference>
<feature type="transmembrane region" description="Helical" evidence="11">
    <location>
        <begin position="3716"/>
        <end position="3738"/>
    </location>
</feature>
<evidence type="ECO:0000256" key="11">
    <source>
        <dbReference type="SAM" id="Phobius"/>
    </source>
</evidence>
<dbReference type="GeneID" id="94344390"/>
<feature type="compositionally biased region" description="Polar residues" evidence="10">
    <location>
        <begin position="2858"/>
        <end position="2875"/>
    </location>
</feature>
<name>A0A976FDD6_BRELC</name>
<keyword evidence="4" id="KW-0328">Glycosyltransferase</keyword>
<dbReference type="InterPro" id="IPR003440">
    <property type="entry name" value="Glyco_trans_48_dom"/>
</dbReference>
<dbReference type="EMBL" id="SHOA02000220">
    <property type="protein sequence ID" value="TDH64867.1"/>
    <property type="molecule type" value="Genomic_DNA"/>
</dbReference>
<feature type="transmembrane region" description="Helical" evidence="11">
    <location>
        <begin position="3938"/>
        <end position="3955"/>
    </location>
</feature>
<feature type="transmembrane region" description="Helical" evidence="11">
    <location>
        <begin position="3897"/>
        <end position="3918"/>
    </location>
</feature>
<keyword evidence="5" id="KW-0808">Transferase</keyword>
<evidence type="ECO:0000256" key="9">
    <source>
        <dbReference type="ARBA" id="ARBA00047777"/>
    </source>
</evidence>
<feature type="region of interest" description="Disordered" evidence="10">
    <location>
        <begin position="1"/>
        <end position="23"/>
    </location>
</feature>
<gene>
    <name evidence="13" type="ORF">CCR75_000612</name>
</gene>
<feature type="region of interest" description="Disordered" evidence="10">
    <location>
        <begin position="2854"/>
        <end position="2875"/>
    </location>
</feature>
<feature type="transmembrane region" description="Helical" evidence="11">
    <location>
        <begin position="1677"/>
        <end position="1699"/>
    </location>
</feature>
<feature type="transmembrane region" description="Helical" evidence="11">
    <location>
        <begin position="1960"/>
        <end position="1978"/>
    </location>
</feature>
<feature type="domain" description="1,3-beta-glucan synthase component FKS1-like" evidence="12">
    <location>
        <begin position="227"/>
        <end position="331"/>
    </location>
</feature>
<feature type="transmembrane region" description="Helical" evidence="11">
    <location>
        <begin position="1898"/>
        <end position="1917"/>
    </location>
</feature>